<accession>A0A6G6WCJ2</accession>
<name>A0A6G6WCJ2_9ACTN</name>
<dbReference type="Proteomes" id="UP000502996">
    <property type="component" value="Chromosome"/>
</dbReference>
<proteinExistence type="predicted"/>
<evidence type="ECO:0000313" key="2">
    <source>
        <dbReference type="Proteomes" id="UP000502996"/>
    </source>
</evidence>
<organism evidence="1 2">
    <name type="scientific">Nocardioides anomalus</name>
    <dbReference type="NCBI Taxonomy" id="2712223"/>
    <lineage>
        <taxon>Bacteria</taxon>
        <taxon>Bacillati</taxon>
        <taxon>Actinomycetota</taxon>
        <taxon>Actinomycetes</taxon>
        <taxon>Propionibacteriales</taxon>
        <taxon>Nocardioidaceae</taxon>
        <taxon>Nocardioides</taxon>
    </lineage>
</organism>
<gene>
    <name evidence="1" type="ORF">G5V58_08550</name>
</gene>
<dbReference type="EMBL" id="CP049257">
    <property type="protein sequence ID" value="QIG42815.1"/>
    <property type="molecule type" value="Genomic_DNA"/>
</dbReference>
<dbReference type="AlphaFoldDB" id="A0A6G6WCJ2"/>
<dbReference type="Gene3D" id="1.20.120.450">
    <property type="entry name" value="dinb family like domain"/>
    <property type="match status" value="1"/>
</dbReference>
<dbReference type="SUPFAM" id="SSF109854">
    <property type="entry name" value="DinB/YfiT-like putative metalloenzymes"/>
    <property type="match status" value="1"/>
</dbReference>
<reference evidence="1 2" key="1">
    <citation type="submission" date="2020-02" db="EMBL/GenBank/DDBJ databases">
        <title>Full genome sequence of Nocardioides sp. R-3366.</title>
        <authorList>
            <person name="Im W.-T."/>
        </authorList>
    </citation>
    <scope>NUCLEOTIDE SEQUENCE [LARGE SCALE GENOMIC DNA]</scope>
    <source>
        <strain evidence="1 2">R-3366</strain>
    </source>
</reference>
<dbReference type="KEGG" id="nano:G5V58_08550"/>
<dbReference type="Pfam" id="PF04978">
    <property type="entry name" value="MST"/>
    <property type="match status" value="1"/>
</dbReference>
<dbReference type="InterPro" id="IPR007061">
    <property type="entry name" value="MST-like"/>
</dbReference>
<dbReference type="InterPro" id="IPR034660">
    <property type="entry name" value="DinB/YfiT-like"/>
</dbReference>
<evidence type="ECO:0000313" key="1">
    <source>
        <dbReference type="EMBL" id="QIG42815.1"/>
    </source>
</evidence>
<protein>
    <submittedName>
        <fullName evidence="1">DUF664 domain-containing protein</fullName>
    </submittedName>
</protein>
<keyword evidence="2" id="KW-1185">Reference proteome</keyword>
<sequence length="162" mass="17713">MADPTVAALLEWQGSRRRHVLEQVEALTEPERRAARLPSGWTPLGLVQHLALDVERVWLRRVMTGADVELPLGYAGWTVGPDVPADAVLEGYRTECALADAAVVDLPSDAAPAWWFDGGEPPYDTLRDVLLHVLVETATHAGHLDVVRELADGGQRLVLDEP</sequence>
<dbReference type="RefSeq" id="WP_165231079.1">
    <property type="nucleotide sequence ID" value="NZ_CP049257.1"/>
</dbReference>